<dbReference type="NCBIfam" id="TIGR01727">
    <property type="entry name" value="oligo_HPY"/>
    <property type="match status" value="1"/>
</dbReference>
<protein>
    <submittedName>
        <fullName evidence="9">ABC transporter ATP-binding protein</fullName>
    </submittedName>
</protein>
<evidence type="ECO:0000256" key="6">
    <source>
        <dbReference type="ARBA" id="ARBA00022840"/>
    </source>
</evidence>
<dbReference type="InterPro" id="IPR050388">
    <property type="entry name" value="ABC_Ni/Peptide_Import"/>
</dbReference>
<keyword evidence="4" id="KW-1003">Cell membrane</keyword>
<sequence>METVLEVRNLTVHFDTPSGPVQAVRDVSFSLHKGEVLAIVGESGCGKSVLCRSILKLLPDTARLPSGTILVNGVDIIGYGEREMTKLRGKLFSMVFQDPMTALDPTMTIGAQIAEAVRVHQPRMGRETMRQRVLELMTLVGIERPAERMGLYPHNFSGGMRQRSVLAMALAGDPAILFADEPTTALDVTIQAQILDLLRQIQQQLGTATVFVTHDLGAVARVADRVAVMYAGKIVEIGTAEEIFYDPRHPYTWGLLQSLPALSRGRETLPTISGMPPDLLHPPKGDAFACRNPYALAIDYEEEPPMFPITETHFAATWLLDPRAPQVTPPVGGGLHG</sequence>
<reference evidence="9" key="2">
    <citation type="journal article" date="2021" name="PeerJ">
        <title>Extensive microbial diversity within the chicken gut microbiome revealed by metagenomics and culture.</title>
        <authorList>
            <person name="Gilroy R."/>
            <person name="Ravi A."/>
            <person name="Getino M."/>
            <person name="Pursley I."/>
            <person name="Horton D.L."/>
            <person name="Alikhan N.F."/>
            <person name="Baker D."/>
            <person name="Gharbi K."/>
            <person name="Hall N."/>
            <person name="Watson M."/>
            <person name="Adriaenssens E.M."/>
            <person name="Foster-Nyarko E."/>
            <person name="Jarju S."/>
            <person name="Secka A."/>
            <person name="Antonio M."/>
            <person name="Oren A."/>
            <person name="Chaudhuri R.R."/>
            <person name="La Ragione R."/>
            <person name="Hildebrand F."/>
            <person name="Pallen M.J."/>
        </authorList>
    </citation>
    <scope>NUCLEOTIDE SEQUENCE</scope>
    <source>
        <strain evidence="9">ChiBcec16-1751</strain>
    </source>
</reference>
<evidence type="ECO:0000256" key="7">
    <source>
        <dbReference type="ARBA" id="ARBA00023136"/>
    </source>
</evidence>
<comment type="similarity">
    <text evidence="2">Belongs to the ABC transporter superfamily.</text>
</comment>
<dbReference type="PANTHER" id="PTHR43297">
    <property type="entry name" value="OLIGOPEPTIDE TRANSPORT ATP-BINDING PROTEIN APPD"/>
    <property type="match status" value="1"/>
</dbReference>
<evidence type="ECO:0000313" key="9">
    <source>
        <dbReference type="EMBL" id="HIS64047.1"/>
    </source>
</evidence>
<dbReference type="Pfam" id="PF00005">
    <property type="entry name" value="ABC_tran"/>
    <property type="match status" value="1"/>
</dbReference>
<comment type="caution">
    <text evidence="9">The sequence shown here is derived from an EMBL/GenBank/DDBJ whole genome shotgun (WGS) entry which is preliminary data.</text>
</comment>
<keyword evidence="3" id="KW-0813">Transport</keyword>
<dbReference type="AlphaFoldDB" id="A0A9D1F7R4"/>
<keyword evidence="5" id="KW-0547">Nucleotide-binding</keyword>
<evidence type="ECO:0000259" key="8">
    <source>
        <dbReference type="PROSITE" id="PS50893"/>
    </source>
</evidence>
<dbReference type="Gene3D" id="3.40.50.300">
    <property type="entry name" value="P-loop containing nucleotide triphosphate hydrolases"/>
    <property type="match status" value="1"/>
</dbReference>
<evidence type="ECO:0000256" key="5">
    <source>
        <dbReference type="ARBA" id="ARBA00022741"/>
    </source>
</evidence>
<dbReference type="EMBL" id="DVJJ01000028">
    <property type="protein sequence ID" value="HIS64047.1"/>
    <property type="molecule type" value="Genomic_DNA"/>
</dbReference>
<name>A0A9D1F7R4_9FIRM</name>
<proteinExistence type="inferred from homology"/>
<keyword evidence="6 9" id="KW-0067">ATP-binding</keyword>
<feature type="domain" description="ABC transporter" evidence="8">
    <location>
        <begin position="5"/>
        <end position="256"/>
    </location>
</feature>
<dbReference type="CDD" id="cd03257">
    <property type="entry name" value="ABC_NikE_OppD_transporters"/>
    <property type="match status" value="1"/>
</dbReference>
<keyword evidence="7" id="KW-0472">Membrane</keyword>
<dbReference type="FunFam" id="3.40.50.300:FF:000016">
    <property type="entry name" value="Oligopeptide ABC transporter ATP-binding component"/>
    <property type="match status" value="1"/>
</dbReference>
<evidence type="ECO:0000256" key="1">
    <source>
        <dbReference type="ARBA" id="ARBA00004202"/>
    </source>
</evidence>
<organism evidence="9 10">
    <name type="scientific">Candidatus Avoscillospira avistercoris</name>
    <dbReference type="NCBI Taxonomy" id="2840707"/>
    <lineage>
        <taxon>Bacteria</taxon>
        <taxon>Bacillati</taxon>
        <taxon>Bacillota</taxon>
        <taxon>Clostridia</taxon>
        <taxon>Eubacteriales</taxon>
        <taxon>Oscillospiraceae</taxon>
        <taxon>Oscillospiraceae incertae sedis</taxon>
        <taxon>Candidatus Avoscillospira</taxon>
    </lineage>
</organism>
<dbReference type="SMART" id="SM00382">
    <property type="entry name" value="AAA"/>
    <property type="match status" value="1"/>
</dbReference>
<dbReference type="PROSITE" id="PS50893">
    <property type="entry name" value="ABC_TRANSPORTER_2"/>
    <property type="match status" value="1"/>
</dbReference>
<dbReference type="GO" id="GO:0005524">
    <property type="term" value="F:ATP binding"/>
    <property type="evidence" value="ECO:0007669"/>
    <property type="project" value="UniProtKB-KW"/>
</dbReference>
<reference evidence="9" key="1">
    <citation type="submission" date="2020-10" db="EMBL/GenBank/DDBJ databases">
        <authorList>
            <person name="Gilroy R."/>
        </authorList>
    </citation>
    <scope>NUCLEOTIDE SEQUENCE</scope>
    <source>
        <strain evidence="9">ChiBcec16-1751</strain>
    </source>
</reference>
<evidence type="ECO:0000256" key="2">
    <source>
        <dbReference type="ARBA" id="ARBA00005417"/>
    </source>
</evidence>
<dbReference type="Pfam" id="PF08352">
    <property type="entry name" value="oligo_HPY"/>
    <property type="match status" value="1"/>
</dbReference>
<dbReference type="InterPro" id="IPR003593">
    <property type="entry name" value="AAA+_ATPase"/>
</dbReference>
<accession>A0A9D1F7R4</accession>
<evidence type="ECO:0000256" key="3">
    <source>
        <dbReference type="ARBA" id="ARBA00022448"/>
    </source>
</evidence>
<dbReference type="GO" id="GO:0015833">
    <property type="term" value="P:peptide transport"/>
    <property type="evidence" value="ECO:0007669"/>
    <property type="project" value="InterPro"/>
</dbReference>
<dbReference type="GO" id="GO:0016887">
    <property type="term" value="F:ATP hydrolysis activity"/>
    <property type="evidence" value="ECO:0007669"/>
    <property type="project" value="InterPro"/>
</dbReference>
<evidence type="ECO:0000313" key="10">
    <source>
        <dbReference type="Proteomes" id="UP000886741"/>
    </source>
</evidence>
<dbReference type="GO" id="GO:0005886">
    <property type="term" value="C:plasma membrane"/>
    <property type="evidence" value="ECO:0007669"/>
    <property type="project" value="UniProtKB-SubCell"/>
</dbReference>
<dbReference type="InterPro" id="IPR027417">
    <property type="entry name" value="P-loop_NTPase"/>
</dbReference>
<dbReference type="InterPro" id="IPR013563">
    <property type="entry name" value="Oligopep_ABC_C"/>
</dbReference>
<dbReference type="InterPro" id="IPR003439">
    <property type="entry name" value="ABC_transporter-like_ATP-bd"/>
</dbReference>
<dbReference type="Proteomes" id="UP000886741">
    <property type="component" value="Unassembled WGS sequence"/>
</dbReference>
<dbReference type="SUPFAM" id="SSF52540">
    <property type="entry name" value="P-loop containing nucleoside triphosphate hydrolases"/>
    <property type="match status" value="1"/>
</dbReference>
<comment type="subcellular location">
    <subcellularLocation>
        <location evidence="1">Cell membrane</location>
        <topology evidence="1">Peripheral membrane protein</topology>
    </subcellularLocation>
</comment>
<evidence type="ECO:0000256" key="4">
    <source>
        <dbReference type="ARBA" id="ARBA00022475"/>
    </source>
</evidence>
<dbReference type="PANTHER" id="PTHR43297:SF2">
    <property type="entry name" value="DIPEPTIDE TRANSPORT ATP-BINDING PROTEIN DPPD"/>
    <property type="match status" value="1"/>
</dbReference>
<gene>
    <name evidence="9" type="ORF">IAA83_01575</name>
</gene>